<evidence type="ECO:0000256" key="8">
    <source>
        <dbReference type="RuleBase" id="RU363108"/>
    </source>
</evidence>
<dbReference type="Proteomes" id="UP001162162">
    <property type="component" value="Unassembled WGS sequence"/>
</dbReference>
<dbReference type="GO" id="GO:0008049">
    <property type="term" value="P:male courtship behavior"/>
    <property type="evidence" value="ECO:0007669"/>
    <property type="project" value="TreeGrafter"/>
</dbReference>
<evidence type="ECO:0000256" key="1">
    <source>
        <dbReference type="ARBA" id="ARBA00004651"/>
    </source>
</evidence>
<accession>A0AAV8YJ74</accession>
<keyword evidence="7 8" id="KW-0807">Transducer</keyword>
<keyword evidence="10" id="KW-1185">Reference proteome</keyword>
<feature type="transmembrane region" description="Helical" evidence="8">
    <location>
        <begin position="74"/>
        <end position="97"/>
    </location>
</feature>
<dbReference type="GO" id="GO:0005886">
    <property type="term" value="C:plasma membrane"/>
    <property type="evidence" value="ECO:0007669"/>
    <property type="project" value="UniProtKB-SubCell"/>
</dbReference>
<dbReference type="GO" id="GO:0030424">
    <property type="term" value="C:axon"/>
    <property type="evidence" value="ECO:0007669"/>
    <property type="project" value="TreeGrafter"/>
</dbReference>
<comment type="similarity">
    <text evidence="8">Belongs to the insect chemoreceptor superfamily. Gustatory receptor (GR) family.</text>
</comment>
<feature type="transmembrane region" description="Helical" evidence="8">
    <location>
        <begin position="41"/>
        <end position="68"/>
    </location>
</feature>
<feature type="transmembrane region" description="Helical" evidence="8">
    <location>
        <begin position="367"/>
        <end position="385"/>
    </location>
</feature>
<evidence type="ECO:0000313" key="10">
    <source>
        <dbReference type="Proteomes" id="UP001162162"/>
    </source>
</evidence>
<dbReference type="GO" id="GO:0007165">
    <property type="term" value="P:signal transduction"/>
    <property type="evidence" value="ECO:0007669"/>
    <property type="project" value="UniProtKB-KW"/>
</dbReference>
<evidence type="ECO:0000256" key="6">
    <source>
        <dbReference type="ARBA" id="ARBA00023170"/>
    </source>
</evidence>
<keyword evidence="6 8" id="KW-0675">Receptor</keyword>
<evidence type="ECO:0000256" key="4">
    <source>
        <dbReference type="ARBA" id="ARBA00022989"/>
    </source>
</evidence>
<gene>
    <name evidence="9" type="ORF">NQ318_000218</name>
</gene>
<comment type="function">
    <text evidence="8">Gustatory receptor which mediates acceptance or avoidance behavior, depending on its substrates.</text>
</comment>
<feature type="transmembrane region" description="Helical" evidence="8">
    <location>
        <begin position="164"/>
        <end position="184"/>
    </location>
</feature>
<sequence>MVFYDYNSDIRYIFDLIKLSVKLAIIPPLEEAREKNNNFKYYSLTFIAITVLGNAFRLYGLVVYFIPISKGTSIVLGVVLIIGSTLMSIVTILVAMFNRDTWITFINMFKYIDHKLNKGQVMVEGRNLLKVEIMTWHVIILCIFGYDAYVWYSSYGWTLFRFSLFRYINYYHCVMSILVVHHFAKALRARFKRINGLLVKSNDLRKIIKRLIPKTDSSHFNNLKCINDVTDYYLFLSELVDMFNKLFGWQIFFMTEILIVMLLELMNSFMLAIDFTQVTTDAHHDLRTIFFLVALSVVLILFHAQVVLYCEDVNEESRRTLAVCYNLQQAVDPHSHERKELIILSDVVNLLNTGTNAAGFYFINRSLISRIFAYLFSYSIVLIQFNKQT</sequence>
<dbReference type="PANTHER" id="PTHR21143:SF104">
    <property type="entry name" value="GUSTATORY RECEPTOR 8A-RELATED"/>
    <property type="match status" value="1"/>
</dbReference>
<feature type="transmembrane region" description="Helical" evidence="8">
    <location>
        <begin position="289"/>
        <end position="310"/>
    </location>
</feature>
<evidence type="ECO:0000313" key="9">
    <source>
        <dbReference type="EMBL" id="KAJ8951521.1"/>
    </source>
</evidence>
<dbReference type="InterPro" id="IPR013604">
    <property type="entry name" value="7TM_chemorcpt"/>
</dbReference>
<evidence type="ECO:0000256" key="7">
    <source>
        <dbReference type="ARBA" id="ARBA00023224"/>
    </source>
</evidence>
<comment type="subcellular location">
    <subcellularLocation>
        <location evidence="1 8">Cell membrane</location>
        <topology evidence="1 8">Multi-pass membrane protein</topology>
    </subcellularLocation>
</comment>
<dbReference type="GO" id="GO:0007635">
    <property type="term" value="P:chemosensory behavior"/>
    <property type="evidence" value="ECO:0007669"/>
    <property type="project" value="TreeGrafter"/>
</dbReference>
<proteinExistence type="inferred from homology"/>
<keyword evidence="4 8" id="KW-1133">Transmembrane helix</keyword>
<dbReference type="AlphaFoldDB" id="A0AAV8YJ74"/>
<dbReference type="PANTHER" id="PTHR21143">
    <property type="entry name" value="INVERTEBRATE GUSTATORY RECEPTOR"/>
    <property type="match status" value="1"/>
</dbReference>
<reference evidence="9" key="1">
    <citation type="journal article" date="2023" name="Insect Mol. Biol.">
        <title>Genome sequencing provides insights into the evolution of gene families encoding plant cell wall-degrading enzymes in longhorned beetles.</title>
        <authorList>
            <person name="Shin N.R."/>
            <person name="Okamura Y."/>
            <person name="Kirsch R."/>
            <person name="Pauchet Y."/>
        </authorList>
    </citation>
    <scope>NUCLEOTIDE SEQUENCE</scope>
    <source>
        <strain evidence="9">AMC_N1</strain>
    </source>
</reference>
<keyword evidence="5 8" id="KW-0472">Membrane</keyword>
<dbReference type="Pfam" id="PF08395">
    <property type="entry name" value="7tm_7"/>
    <property type="match status" value="1"/>
</dbReference>
<protein>
    <recommendedName>
        <fullName evidence="8">Gustatory receptor</fullName>
    </recommendedName>
</protein>
<keyword evidence="2 8" id="KW-1003">Cell membrane</keyword>
<keyword evidence="3 8" id="KW-0812">Transmembrane</keyword>
<organism evidence="9 10">
    <name type="scientific">Aromia moschata</name>
    <dbReference type="NCBI Taxonomy" id="1265417"/>
    <lineage>
        <taxon>Eukaryota</taxon>
        <taxon>Metazoa</taxon>
        <taxon>Ecdysozoa</taxon>
        <taxon>Arthropoda</taxon>
        <taxon>Hexapoda</taxon>
        <taxon>Insecta</taxon>
        <taxon>Pterygota</taxon>
        <taxon>Neoptera</taxon>
        <taxon>Endopterygota</taxon>
        <taxon>Coleoptera</taxon>
        <taxon>Polyphaga</taxon>
        <taxon>Cucujiformia</taxon>
        <taxon>Chrysomeloidea</taxon>
        <taxon>Cerambycidae</taxon>
        <taxon>Cerambycinae</taxon>
        <taxon>Callichromatini</taxon>
        <taxon>Aromia</taxon>
    </lineage>
</organism>
<feature type="transmembrane region" description="Helical" evidence="8">
    <location>
        <begin position="133"/>
        <end position="152"/>
    </location>
</feature>
<comment type="caution">
    <text evidence="9">The sequence shown here is derived from an EMBL/GenBank/DDBJ whole genome shotgun (WGS) entry which is preliminary data.</text>
</comment>
<dbReference type="GO" id="GO:0050909">
    <property type="term" value="P:sensory perception of taste"/>
    <property type="evidence" value="ECO:0007669"/>
    <property type="project" value="InterPro"/>
</dbReference>
<evidence type="ECO:0000256" key="5">
    <source>
        <dbReference type="ARBA" id="ARBA00023136"/>
    </source>
</evidence>
<evidence type="ECO:0000256" key="3">
    <source>
        <dbReference type="ARBA" id="ARBA00022692"/>
    </source>
</evidence>
<name>A0AAV8YJ74_9CUCU</name>
<dbReference type="EMBL" id="JAPWTK010000083">
    <property type="protein sequence ID" value="KAJ8951521.1"/>
    <property type="molecule type" value="Genomic_DNA"/>
</dbReference>
<dbReference type="GO" id="GO:0030425">
    <property type="term" value="C:dendrite"/>
    <property type="evidence" value="ECO:0007669"/>
    <property type="project" value="TreeGrafter"/>
</dbReference>
<evidence type="ECO:0000256" key="2">
    <source>
        <dbReference type="ARBA" id="ARBA00022475"/>
    </source>
</evidence>
<dbReference type="GO" id="GO:0043025">
    <property type="term" value="C:neuronal cell body"/>
    <property type="evidence" value="ECO:0007669"/>
    <property type="project" value="TreeGrafter"/>
</dbReference>
<feature type="transmembrane region" description="Helical" evidence="8">
    <location>
        <begin position="246"/>
        <end position="269"/>
    </location>
</feature>